<keyword evidence="17" id="KW-1185">Reference proteome</keyword>
<evidence type="ECO:0000256" key="1">
    <source>
        <dbReference type="ARBA" id="ARBA00000705"/>
    </source>
</evidence>
<comment type="domain">
    <text evidence="13">The N-terminal region seems to be important for proper quaternary structure. The C-terminal region contains the substrate-binding site.</text>
</comment>
<dbReference type="EC" id="2.3.1.8" evidence="6 13"/>
<keyword evidence="10 13" id="KW-0012">Acyltransferase</keyword>
<evidence type="ECO:0000256" key="7">
    <source>
        <dbReference type="ARBA" id="ARBA00021528"/>
    </source>
</evidence>
<dbReference type="CDD" id="cd03109">
    <property type="entry name" value="DTBS"/>
    <property type="match status" value="1"/>
</dbReference>
<evidence type="ECO:0000256" key="3">
    <source>
        <dbReference type="ARBA" id="ARBA00004989"/>
    </source>
</evidence>
<evidence type="ECO:0000256" key="11">
    <source>
        <dbReference type="ARBA" id="ARBA00031108"/>
    </source>
</evidence>
<dbReference type="InterPro" id="IPR010766">
    <property type="entry name" value="DRTGG"/>
</dbReference>
<dbReference type="PANTHER" id="PTHR43356">
    <property type="entry name" value="PHOSPHATE ACETYLTRANSFERASE"/>
    <property type="match status" value="1"/>
</dbReference>
<dbReference type="InterPro" id="IPR027417">
    <property type="entry name" value="P-loop_NTPase"/>
</dbReference>
<keyword evidence="9 13" id="KW-0808">Transferase</keyword>
<evidence type="ECO:0000256" key="4">
    <source>
        <dbReference type="ARBA" id="ARBA00008756"/>
    </source>
</evidence>
<dbReference type="NCBIfam" id="NF007233">
    <property type="entry name" value="PRK09653.1"/>
    <property type="match status" value="1"/>
</dbReference>
<evidence type="ECO:0000313" key="16">
    <source>
        <dbReference type="EMBL" id="GEQ14548.1"/>
    </source>
</evidence>
<evidence type="ECO:0000256" key="9">
    <source>
        <dbReference type="ARBA" id="ARBA00022679"/>
    </source>
</evidence>
<dbReference type="SUPFAM" id="SSF52540">
    <property type="entry name" value="P-loop containing nucleoside triphosphate hydrolases"/>
    <property type="match status" value="1"/>
</dbReference>
<dbReference type="GO" id="GO:0008959">
    <property type="term" value="F:phosphate acetyltransferase activity"/>
    <property type="evidence" value="ECO:0007669"/>
    <property type="project" value="UniProtKB-EC"/>
</dbReference>
<dbReference type="Pfam" id="PF07085">
    <property type="entry name" value="DRTGG"/>
    <property type="match status" value="1"/>
</dbReference>
<gene>
    <name evidence="16" type="primary">pta</name>
    <name evidence="16" type="ORF">KLO01_25950</name>
</gene>
<dbReference type="AlphaFoldDB" id="A0A512T2U1"/>
<comment type="similarity">
    <text evidence="4 13">In the C-terminal section; belongs to the phosphate acetyltransferase and butyryltransferase family.</text>
</comment>
<dbReference type="NCBIfam" id="NF004167">
    <property type="entry name" value="PRK05632.1"/>
    <property type="match status" value="1"/>
</dbReference>
<evidence type="ECO:0000313" key="17">
    <source>
        <dbReference type="Proteomes" id="UP000321793"/>
    </source>
</evidence>
<dbReference type="SUPFAM" id="SSF75138">
    <property type="entry name" value="HprK N-terminal domain-like"/>
    <property type="match status" value="1"/>
</dbReference>
<dbReference type="FunFam" id="3.40.50.10750:FF:000001">
    <property type="entry name" value="Phosphate acetyltransferase"/>
    <property type="match status" value="1"/>
</dbReference>
<proteinExistence type="inferred from homology"/>
<evidence type="ECO:0000256" key="6">
    <source>
        <dbReference type="ARBA" id="ARBA00012707"/>
    </source>
</evidence>
<comment type="similarity">
    <text evidence="5 13">In the N-terminal section; belongs to the CobB/CobQ family.</text>
</comment>
<comment type="caution">
    <text evidence="16">The sequence shown here is derived from an EMBL/GenBank/DDBJ whole genome shotgun (WGS) entry which is preliminary data.</text>
</comment>
<dbReference type="InterPro" id="IPR042112">
    <property type="entry name" value="P_AcTrfase_dom2"/>
</dbReference>
<evidence type="ECO:0000259" key="15">
    <source>
        <dbReference type="Pfam" id="PF07085"/>
    </source>
</evidence>
<evidence type="ECO:0000256" key="12">
    <source>
        <dbReference type="ARBA" id="ARBA00049955"/>
    </source>
</evidence>
<reference evidence="16 17" key="1">
    <citation type="submission" date="2019-07" db="EMBL/GenBank/DDBJ databases">
        <title>Whole genome shotgun sequence of Knoellia locipacati NBRC 109775.</title>
        <authorList>
            <person name="Hosoyama A."/>
            <person name="Uohara A."/>
            <person name="Ohji S."/>
            <person name="Ichikawa N."/>
        </authorList>
    </citation>
    <scope>NUCLEOTIDE SEQUENCE [LARGE SCALE GENOMIC DNA]</scope>
    <source>
        <strain evidence="16 17">NBRC 109775</strain>
    </source>
</reference>
<dbReference type="Pfam" id="PF13500">
    <property type="entry name" value="AAA_26"/>
    <property type="match status" value="1"/>
</dbReference>
<dbReference type="Gene3D" id="3.40.1390.20">
    <property type="entry name" value="HprK N-terminal domain-like"/>
    <property type="match status" value="1"/>
</dbReference>
<dbReference type="InterPro" id="IPR042113">
    <property type="entry name" value="P_AcTrfase_dom1"/>
</dbReference>
<dbReference type="Gene3D" id="3.40.50.10950">
    <property type="match status" value="1"/>
</dbReference>
<feature type="domain" description="Phosphate acetyl/butaryl transferase" evidence="14">
    <location>
        <begin position="363"/>
        <end position="680"/>
    </location>
</feature>
<dbReference type="OrthoDB" id="9808984at2"/>
<evidence type="ECO:0000256" key="13">
    <source>
        <dbReference type="PIRNR" id="PIRNR006107"/>
    </source>
</evidence>
<dbReference type="EMBL" id="BKBA01000009">
    <property type="protein sequence ID" value="GEQ14548.1"/>
    <property type="molecule type" value="Genomic_DNA"/>
</dbReference>
<evidence type="ECO:0000256" key="8">
    <source>
        <dbReference type="ARBA" id="ARBA00022490"/>
    </source>
</evidence>
<dbReference type="GO" id="GO:0005737">
    <property type="term" value="C:cytoplasm"/>
    <property type="evidence" value="ECO:0007669"/>
    <property type="project" value="UniProtKB-SubCell"/>
</dbReference>
<feature type="domain" description="DRTGG" evidence="15">
    <location>
        <begin position="205"/>
        <end position="317"/>
    </location>
</feature>
<dbReference type="UniPathway" id="UPA00340">
    <property type="reaction ID" value="UER00459"/>
</dbReference>
<dbReference type="PANTHER" id="PTHR43356:SF3">
    <property type="entry name" value="PHOSPHATE ACETYLTRANSFERASE"/>
    <property type="match status" value="1"/>
</dbReference>
<dbReference type="Pfam" id="PF01515">
    <property type="entry name" value="PTA_PTB"/>
    <property type="match status" value="1"/>
</dbReference>
<evidence type="ECO:0000256" key="5">
    <source>
        <dbReference type="ARBA" id="ARBA00009786"/>
    </source>
</evidence>
<name>A0A512T2U1_9MICO</name>
<evidence type="ECO:0000259" key="14">
    <source>
        <dbReference type="Pfam" id="PF01515"/>
    </source>
</evidence>
<comment type="pathway">
    <text evidence="3 13">Metabolic intermediate biosynthesis; acetyl-CoA biosynthesis; acetyl-CoA from acetate: step 2/2.</text>
</comment>
<evidence type="ECO:0000256" key="10">
    <source>
        <dbReference type="ARBA" id="ARBA00023315"/>
    </source>
</evidence>
<sequence>MVTSIYIAGTEAQSGKSAVAVGLLDQLARRAGRVGVFRPIVRAGAPDELVQTLLSRLPGTFPAERACGVTYDELHASPERAMGVIVDRFHDVARDHDVVLVVGSDFTDVAAPTEFSVNASVAANLGSRLLLVVPASDRDPGEVATTAEMAVSAARGVHAHVTGVVANQVAPDLVDATRDVVAERLGVPVQVLPETPLLRAPTVADLMAACDGRLVHGDPAFLDRECMGLVVAAMTMPHVLDRLIEGGVVIVPGDREDVVIGVLLAHRSMTFPTLSGIVLNGGFPLPAQVERLIEGLDVVLPVIATDGGTMSTATRLGSARGRLTPGSARKLAAAVAMVEHGVDAEELLGHVEPADGGVVTPLMFEHRLVDAARAAGSHIVLPEGAEDRILLAADTVLSRRIARLTLLGDPDTVAAHAARLGVDISAADVIDPATSALREQFASTYAELRSHKGVTLDEARDRVLDPSYFGTMMVHAGLVDGMVSGSITTTAHTIRPALEIVRTAPDVSVVSSVFLMCLADRVLVYGDCAVNPDPTAEQLADIAISSARTAQRFGIEPRVAMLSYSTGESGSGADVDKVRAATALVRERAPELLVEGPIQYDAAVDPHVAATKLKDSPVAGRATVLVFPDLNTGNNTYKAVQRSASAVAIGPVLQGLNQPVNDLSRGALVRDIVNTVAITAVQAGS</sequence>
<dbReference type="InterPro" id="IPR004614">
    <property type="entry name" value="P_AcTrfase"/>
</dbReference>
<dbReference type="NCBIfam" id="TIGR00651">
    <property type="entry name" value="pta"/>
    <property type="match status" value="1"/>
</dbReference>
<comment type="catalytic activity">
    <reaction evidence="1 13">
        <text>acetyl-CoA + phosphate = acetyl phosphate + CoA</text>
        <dbReference type="Rhea" id="RHEA:19521"/>
        <dbReference type="ChEBI" id="CHEBI:22191"/>
        <dbReference type="ChEBI" id="CHEBI:43474"/>
        <dbReference type="ChEBI" id="CHEBI:57287"/>
        <dbReference type="ChEBI" id="CHEBI:57288"/>
        <dbReference type="EC" id="2.3.1.8"/>
    </reaction>
</comment>
<evidence type="ECO:0000256" key="2">
    <source>
        <dbReference type="ARBA" id="ARBA00004496"/>
    </source>
</evidence>
<protein>
    <recommendedName>
        <fullName evidence="7 13">Phosphate acetyltransferase</fullName>
        <ecNumber evidence="6 13">2.3.1.8</ecNumber>
    </recommendedName>
    <alternativeName>
        <fullName evidence="11 13">Phosphotransacetylase</fullName>
    </alternativeName>
</protein>
<accession>A0A512T2U1</accession>
<dbReference type="RefSeq" id="WP_147065760.1">
    <property type="nucleotide sequence ID" value="NZ_BAABDN010000002.1"/>
</dbReference>
<dbReference type="PIRSF" id="PIRSF006107">
    <property type="entry name" value="PhpActrans_proteobac"/>
    <property type="match status" value="1"/>
</dbReference>
<dbReference type="InterPro" id="IPR016475">
    <property type="entry name" value="P-Actrans_bac"/>
</dbReference>
<dbReference type="Gene3D" id="3.40.50.10750">
    <property type="entry name" value="Isocitrate/Isopropylmalate dehydrogenase-like"/>
    <property type="match status" value="1"/>
</dbReference>
<dbReference type="GO" id="GO:0006085">
    <property type="term" value="P:acetyl-CoA biosynthetic process"/>
    <property type="evidence" value="ECO:0007669"/>
    <property type="project" value="UniProtKB-UniPathway"/>
</dbReference>
<dbReference type="Gene3D" id="3.40.50.300">
    <property type="entry name" value="P-loop containing nucleotide triphosphate hydrolases"/>
    <property type="match status" value="1"/>
</dbReference>
<organism evidence="16 17">
    <name type="scientific">Knoellia locipacati</name>
    <dbReference type="NCBI Taxonomy" id="882824"/>
    <lineage>
        <taxon>Bacteria</taxon>
        <taxon>Bacillati</taxon>
        <taxon>Actinomycetota</taxon>
        <taxon>Actinomycetes</taxon>
        <taxon>Micrococcales</taxon>
        <taxon>Intrasporangiaceae</taxon>
        <taxon>Knoellia</taxon>
    </lineage>
</organism>
<dbReference type="InterPro" id="IPR050500">
    <property type="entry name" value="Phos_Acetyltrans/Butyryltrans"/>
</dbReference>
<comment type="subcellular location">
    <subcellularLocation>
        <location evidence="2 13">Cytoplasm</location>
    </subcellularLocation>
</comment>
<dbReference type="InterPro" id="IPR002505">
    <property type="entry name" value="PTA_PTB"/>
</dbReference>
<keyword evidence="8 13" id="KW-0963">Cytoplasm</keyword>
<dbReference type="Proteomes" id="UP000321793">
    <property type="component" value="Unassembled WGS sequence"/>
</dbReference>
<dbReference type="InterPro" id="IPR028979">
    <property type="entry name" value="Ser_kin/Pase_Hpr-like_N_sf"/>
</dbReference>
<comment type="function">
    <text evidence="12 13">Involved in acetate metabolism.</text>
</comment>
<dbReference type="SUPFAM" id="SSF53659">
    <property type="entry name" value="Isocitrate/Isopropylmalate dehydrogenase-like"/>
    <property type="match status" value="1"/>
</dbReference>